<dbReference type="PROSITE" id="PS50893">
    <property type="entry name" value="ABC_TRANSPORTER_2"/>
    <property type="match status" value="1"/>
</dbReference>
<dbReference type="InterPro" id="IPR011527">
    <property type="entry name" value="ABC1_TM_dom"/>
</dbReference>
<evidence type="ECO:0000313" key="11">
    <source>
        <dbReference type="Proteomes" id="UP001596116"/>
    </source>
</evidence>
<feature type="transmembrane region" description="Helical" evidence="7">
    <location>
        <begin position="59"/>
        <end position="79"/>
    </location>
</feature>
<evidence type="ECO:0000259" key="9">
    <source>
        <dbReference type="PROSITE" id="PS50929"/>
    </source>
</evidence>
<feature type="transmembrane region" description="Helical" evidence="7">
    <location>
        <begin position="24"/>
        <end position="47"/>
    </location>
</feature>
<feature type="transmembrane region" description="Helical" evidence="7">
    <location>
        <begin position="147"/>
        <end position="173"/>
    </location>
</feature>
<dbReference type="Pfam" id="PF00664">
    <property type="entry name" value="ABC_membrane"/>
    <property type="match status" value="1"/>
</dbReference>
<dbReference type="Proteomes" id="UP001596116">
    <property type="component" value="Unassembled WGS sequence"/>
</dbReference>
<evidence type="ECO:0000256" key="1">
    <source>
        <dbReference type="ARBA" id="ARBA00004651"/>
    </source>
</evidence>
<keyword evidence="11" id="KW-1185">Reference proteome</keyword>
<dbReference type="Gene3D" id="1.20.1560.10">
    <property type="entry name" value="ABC transporter type 1, transmembrane domain"/>
    <property type="match status" value="1"/>
</dbReference>
<sequence length="583" mass="61600">MTASKQLNKAEPKIAAALNAAKRFLMVAGGLSFFVNLLMLTGPLYMLQIYDRVIGSRSYETLAVITILTFALFAGMAVLDFIRGALLARAGETFEKELQDTVFDLSMDAGRAGAKSPDMPIKDLRQIRQFVASPALTAVFDAPWAPFFLLLVFMMHWLLGVVATIGLIVLLGLAIANERLSRKATASALTMSSGADQIVFSSIRNAAAADAMGMRERLLKKWRDQSESASGDSLLASDSIGGLTAATKASRLFLQSAILGTGALLAIQGQVTPGVMIAASIIAGRALAPVETVTSHWRQFALTGVSFKRLRGFVGIAREKTPRTELPAPQGALSVEKLICRPGAAQKPVLKNVSFDLAPGEAVGVIGPSAAGKSTLVRALVGVEAALSGEVRLDGANIAHWDQTALGAFLGFLPQEVELFNGTIAQNIGRFHEQIDDGAVVAAAKAAGAHEMILGLPDGYETDIGDGGRHLSAGQRQRVGLARALYGDPKLIVLDEPNSNLDSDGEAALVRAMKGAKERGATIVIVAHRTTAIGSVDKLLLLVDGEVRAFGPRDEVLKKMAPRQVASFDAGARDKIKRASGND</sequence>
<dbReference type="SUPFAM" id="SSF90123">
    <property type="entry name" value="ABC transporter transmembrane region"/>
    <property type="match status" value="1"/>
</dbReference>
<name>A0ABW1KTE6_9PROT</name>
<dbReference type="PROSITE" id="PS00211">
    <property type="entry name" value="ABC_TRANSPORTER_1"/>
    <property type="match status" value="1"/>
</dbReference>
<organism evidence="10 11">
    <name type="scientific">Hyphococcus aureus</name>
    <dbReference type="NCBI Taxonomy" id="2666033"/>
    <lineage>
        <taxon>Bacteria</taxon>
        <taxon>Pseudomonadati</taxon>
        <taxon>Pseudomonadota</taxon>
        <taxon>Alphaproteobacteria</taxon>
        <taxon>Parvularculales</taxon>
        <taxon>Parvularculaceae</taxon>
        <taxon>Hyphococcus</taxon>
    </lineage>
</organism>
<evidence type="ECO:0000313" key="10">
    <source>
        <dbReference type="EMBL" id="MFC6035234.1"/>
    </source>
</evidence>
<dbReference type="InterPro" id="IPR003593">
    <property type="entry name" value="AAA+_ATPase"/>
</dbReference>
<comment type="subcellular location">
    <subcellularLocation>
        <location evidence="1">Cell membrane</location>
        <topology evidence="1">Multi-pass membrane protein</topology>
    </subcellularLocation>
</comment>
<feature type="domain" description="ABC transporter" evidence="8">
    <location>
        <begin position="333"/>
        <end position="569"/>
    </location>
</feature>
<keyword evidence="3" id="KW-0547">Nucleotide-binding</keyword>
<dbReference type="PROSITE" id="PS50929">
    <property type="entry name" value="ABC_TM1F"/>
    <property type="match status" value="1"/>
</dbReference>
<dbReference type="PANTHER" id="PTHR24221">
    <property type="entry name" value="ATP-BINDING CASSETTE SUB-FAMILY B"/>
    <property type="match status" value="1"/>
</dbReference>
<dbReference type="PANTHER" id="PTHR24221:SF248">
    <property type="entry name" value="ABC TRANSPORTER TRANSMEMBRANE REGION"/>
    <property type="match status" value="1"/>
</dbReference>
<dbReference type="Pfam" id="PF00005">
    <property type="entry name" value="ABC_tran"/>
    <property type="match status" value="1"/>
</dbReference>
<comment type="caution">
    <text evidence="10">The sequence shown here is derived from an EMBL/GenBank/DDBJ whole genome shotgun (WGS) entry which is preliminary data.</text>
</comment>
<reference evidence="10 11" key="1">
    <citation type="submission" date="2024-09" db="EMBL/GenBank/DDBJ databases">
        <authorList>
            <person name="Zhang Z.-H."/>
        </authorList>
    </citation>
    <scope>NUCLEOTIDE SEQUENCE [LARGE SCALE GENOMIC DNA]</scope>
    <source>
        <strain evidence="10 11">HHTR114</strain>
    </source>
</reference>
<evidence type="ECO:0000256" key="3">
    <source>
        <dbReference type="ARBA" id="ARBA00022741"/>
    </source>
</evidence>
<keyword evidence="4" id="KW-0067">ATP-binding</keyword>
<dbReference type="InterPro" id="IPR036640">
    <property type="entry name" value="ABC1_TM_sf"/>
</dbReference>
<protein>
    <submittedName>
        <fullName evidence="10">Type I secretion system permease/ATPase</fullName>
    </submittedName>
</protein>
<keyword evidence="5 7" id="KW-1133">Transmembrane helix</keyword>
<dbReference type="InterPro" id="IPR027417">
    <property type="entry name" value="P-loop_NTPase"/>
</dbReference>
<evidence type="ECO:0000259" key="8">
    <source>
        <dbReference type="PROSITE" id="PS50893"/>
    </source>
</evidence>
<keyword evidence="2 7" id="KW-0812">Transmembrane</keyword>
<dbReference type="Gene3D" id="3.40.50.300">
    <property type="entry name" value="P-loop containing nucleotide triphosphate hydrolases"/>
    <property type="match status" value="1"/>
</dbReference>
<dbReference type="NCBIfam" id="TIGR01842">
    <property type="entry name" value="type_I_sec_PrtD"/>
    <property type="match status" value="1"/>
</dbReference>
<proteinExistence type="predicted"/>
<dbReference type="InterPro" id="IPR003439">
    <property type="entry name" value="ABC_transporter-like_ATP-bd"/>
</dbReference>
<dbReference type="InterPro" id="IPR017871">
    <property type="entry name" value="ABC_transporter-like_CS"/>
</dbReference>
<feature type="domain" description="ABC transmembrane type-1" evidence="9">
    <location>
        <begin position="27"/>
        <end position="302"/>
    </location>
</feature>
<evidence type="ECO:0000256" key="6">
    <source>
        <dbReference type="ARBA" id="ARBA00023136"/>
    </source>
</evidence>
<dbReference type="SMART" id="SM00382">
    <property type="entry name" value="AAA"/>
    <property type="match status" value="1"/>
</dbReference>
<dbReference type="SUPFAM" id="SSF52540">
    <property type="entry name" value="P-loop containing nucleoside triphosphate hydrolases"/>
    <property type="match status" value="1"/>
</dbReference>
<gene>
    <name evidence="10" type="ORF">ACFMB1_06740</name>
</gene>
<evidence type="ECO:0000256" key="4">
    <source>
        <dbReference type="ARBA" id="ARBA00022840"/>
    </source>
</evidence>
<dbReference type="InterPro" id="IPR039421">
    <property type="entry name" value="Type_1_exporter"/>
</dbReference>
<dbReference type="InterPro" id="IPR010128">
    <property type="entry name" value="ATPase_T1SS_PrtD-like"/>
</dbReference>
<dbReference type="EMBL" id="JBHPON010000001">
    <property type="protein sequence ID" value="MFC6035234.1"/>
    <property type="molecule type" value="Genomic_DNA"/>
</dbReference>
<keyword evidence="6 7" id="KW-0472">Membrane</keyword>
<accession>A0ABW1KTE6</accession>
<evidence type="ECO:0000256" key="7">
    <source>
        <dbReference type="SAM" id="Phobius"/>
    </source>
</evidence>
<evidence type="ECO:0000256" key="5">
    <source>
        <dbReference type="ARBA" id="ARBA00022989"/>
    </source>
</evidence>
<evidence type="ECO:0000256" key="2">
    <source>
        <dbReference type="ARBA" id="ARBA00022692"/>
    </source>
</evidence>
<dbReference type="RefSeq" id="WP_379879441.1">
    <property type="nucleotide sequence ID" value="NZ_JBHPON010000001.1"/>
</dbReference>